<comment type="caution">
    <text evidence="1">The sequence shown here is derived from an EMBL/GenBank/DDBJ whole genome shotgun (WGS) entry which is preliminary data.</text>
</comment>
<dbReference type="Proteomes" id="UP000743899">
    <property type="component" value="Unassembled WGS sequence"/>
</dbReference>
<protein>
    <recommendedName>
        <fullName evidence="3">YppG-like protein</fullName>
    </recommendedName>
</protein>
<sequence>MFRNYRPPRHPFFPHHQKFRNPYSHLFIDYFKRDDGKIDFDKISYSIQQINRVMKQADPLVKQITSFVKKTSKQ</sequence>
<dbReference type="InterPro" id="IPR025555">
    <property type="entry name" value="YppG"/>
</dbReference>
<evidence type="ECO:0000313" key="1">
    <source>
        <dbReference type="EMBL" id="NCU19050.1"/>
    </source>
</evidence>
<evidence type="ECO:0008006" key="3">
    <source>
        <dbReference type="Google" id="ProtNLM"/>
    </source>
</evidence>
<accession>A0ABX0AA14</accession>
<proteinExistence type="predicted"/>
<gene>
    <name evidence="1" type="ORF">GW534_15375</name>
</gene>
<keyword evidence="2" id="KW-1185">Reference proteome</keyword>
<dbReference type="EMBL" id="JAACYS010000112">
    <property type="protein sequence ID" value="NCU19050.1"/>
    <property type="molecule type" value="Genomic_DNA"/>
</dbReference>
<evidence type="ECO:0000313" key="2">
    <source>
        <dbReference type="Proteomes" id="UP000743899"/>
    </source>
</evidence>
<dbReference type="RefSeq" id="WP_161921871.1">
    <property type="nucleotide sequence ID" value="NZ_JAACYS010000112.1"/>
</dbReference>
<dbReference type="Pfam" id="PF14179">
    <property type="entry name" value="YppG"/>
    <property type="match status" value="1"/>
</dbReference>
<reference evidence="1 2" key="1">
    <citation type="submission" date="2020-01" db="EMBL/GenBank/DDBJ databases">
        <title>A novel Bacillus sp. from Pasinler.</title>
        <authorList>
            <person name="Adiguzel A."/>
            <person name="Ay H."/>
            <person name="Baltaci M.O."/>
        </authorList>
    </citation>
    <scope>NUCLEOTIDE SEQUENCE [LARGE SCALE GENOMIC DNA]</scope>
    <source>
        <strain evidence="1 2">P1</strain>
    </source>
</reference>
<name>A0ABX0AA14_9BACI</name>
<organism evidence="1 2">
    <name type="scientific">Pallidibacillus pasinlerensis</name>
    <dbReference type="NCBI Taxonomy" id="2703818"/>
    <lineage>
        <taxon>Bacteria</taxon>
        <taxon>Bacillati</taxon>
        <taxon>Bacillota</taxon>
        <taxon>Bacilli</taxon>
        <taxon>Bacillales</taxon>
        <taxon>Bacillaceae</taxon>
        <taxon>Pallidibacillus</taxon>
    </lineage>
</organism>